<keyword evidence="6" id="KW-0812">Transmembrane</keyword>
<dbReference type="FunFam" id="1.10.287.950:FF:000001">
    <property type="entry name" value="Methyl-accepting chemotaxis sensory transducer"/>
    <property type="match status" value="1"/>
</dbReference>
<dbReference type="PROSITE" id="PS50885">
    <property type="entry name" value="HAMP"/>
    <property type="match status" value="1"/>
</dbReference>
<comment type="subcellular location">
    <subcellularLocation>
        <location evidence="1">Membrane</location>
    </subcellularLocation>
</comment>
<dbReference type="GO" id="GO:0007165">
    <property type="term" value="P:signal transduction"/>
    <property type="evidence" value="ECO:0007669"/>
    <property type="project" value="UniProtKB-KW"/>
</dbReference>
<dbReference type="EMBL" id="SNXW01000010">
    <property type="protein sequence ID" value="TDP80815.1"/>
    <property type="molecule type" value="Genomic_DNA"/>
</dbReference>
<name>A0A4R6R5E5_9BURK</name>
<evidence type="ECO:0000259" key="7">
    <source>
        <dbReference type="PROSITE" id="PS50111"/>
    </source>
</evidence>
<feature type="compositionally biased region" description="Polar residues" evidence="5">
    <location>
        <begin position="419"/>
        <end position="447"/>
    </location>
</feature>
<dbReference type="PANTHER" id="PTHR43531">
    <property type="entry name" value="PROTEIN ICFG"/>
    <property type="match status" value="1"/>
</dbReference>
<feature type="domain" description="Methyl-accepting transducer" evidence="7">
    <location>
        <begin position="398"/>
        <end position="627"/>
    </location>
</feature>
<dbReference type="GO" id="GO:0006935">
    <property type="term" value="P:chemotaxis"/>
    <property type="evidence" value="ECO:0007669"/>
    <property type="project" value="InterPro"/>
</dbReference>
<dbReference type="AlphaFoldDB" id="A0A4R6R5E5"/>
<comment type="caution">
    <text evidence="9">The sequence shown here is derived from an EMBL/GenBank/DDBJ whole genome shotgun (WGS) entry which is preliminary data.</text>
</comment>
<keyword evidence="4" id="KW-0807">Transducer</keyword>
<dbReference type="RefSeq" id="WP_133610760.1">
    <property type="nucleotide sequence ID" value="NZ_SNXW01000010.1"/>
</dbReference>
<dbReference type="SUPFAM" id="SSF58104">
    <property type="entry name" value="Methyl-accepting chemotaxis protein (MCP) signaling domain"/>
    <property type="match status" value="1"/>
</dbReference>
<dbReference type="PANTHER" id="PTHR43531:SF14">
    <property type="entry name" value="METHYL-ACCEPTING CHEMOTAXIS PROTEIN I-RELATED"/>
    <property type="match status" value="1"/>
</dbReference>
<dbReference type="CDD" id="cd06225">
    <property type="entry name" value="HAMP"/>
    <property type="match status" value="1"/>
</dbReference>
<accession>A0A4R6R5E5</accession>
<dbReference type="GO" id="GO:0005886">
    <property type="term" value="C:plasma membrane"/>
    <property type="evidence" value="ECO:0007669"/>
    <property type="project" value="TreeGrafter"/>
</dbReference>
<keyword evidence="2" id="KW-0488">Methylation</keyword>
<proteinExistence type="inferred from homology"/>
<evidence type="ECO:0000256" key="2">
    <source>
        <dbReference type="ARBA" id="ARBA00022481"/>
    </source>
</evidence>
<keyword evidence="6" id="KW-0472">Membrane</keyword>
<evidence type="ECO:0000256" key="4">
    <source>
        <dbReference type="PROSITE-ProRule" id="PRU00284"/>
    </source>
</evidence>
<dbReference type="PROSITE" id="PS50111">
    <property type="entry name" value="CHEMOTAXIS_TRANSDUC_2"/>
    <property type="match status" value="1"/>
</dbReference>
<evidence type="ECO:0000256" key="3">
    <source>
        <dbReference type="ARBA" id="ARBA00029447"/>
    </source>
</evidence>
<dbReference type="InterPro" id="IPR003660">
    <property type="entry name" value="HAMP_dom"/>
</dbReference>
<dbReference type="CDD" id="cd11386">
    <property type="entry name" value="MCP_signal"/>
    <property type="match status" value="1"/>
</dbReference>
<feature type="transmembrane region" description="Helical" evidence="6">
    <location>
        <begin position="318"/>
        <end position="339"/>
    </location>
</feature>
<dbReference type="SMART" id="SM00283">
    <property type="entry name" value="MA"/>
    <property type="match status" value="1"/>
</dbReference>
<comment type="similarity">
    <text evidence="3">Belongs to the methyl-accepting chemotaxis (MCP) protein family.</text>
</comment>
<dbReference type="SMART" id="SM00304">
    <property type="entry name" value="HAMP"/>
    <property type="match status" value="1"/>
</dbReference>
<dbReference type="Gene3D" id="1.10.287.950">
    <property type="entry name" value="Methyl-accepting chemotaxis protein"/>
    <property type="match status" value="1"/>
</dbReference>
<sequence>MSQWIVNLPLRFKFVLLSVVALVMAGAPSFLVLTESVQTYQGLKQEQSGLKPAMGMLKLVRLTQEHRGMSAAILNGDSSKQAARAERQQAIDALFMSLGNEVHALGQSAMQDKLKALQAEWQGLSRQVSGGGVSAPESLKRHTHLVQQLLDAVEDEAAVSGLALDADAASYYLIRAALSDLPRLTESLGLARARGVSMLAQRSSDPQHSANLMSLLVSAQVSAHDLERDLARAREGNPDAVEVLQAPALKAREALAQARQLAQTVAATAAGESIAMAPSQYFDQMTQAIQAQFALSERMSAQLEGLIAARAQAKGRGVAFTAGLVLAMLALGAVLATFITRTTTRAVACAVDAAEALAHGDLSRTLAQDRHDEVGQLLQAMSRATAELRQTVLGIKAASESVATASSQIAQGNMDLSARTENQASSLQETASSMEQMSATVRQNADTASSAQQLAQQVSEGAAHSGRIFAQVTERMEAIKRSSAKIAEINAVIDGIAFQTNILALNAAVEAARAGEQGRGFAVVASEVRSLAQRSSEAAREIKVLIAASVDCVDQGYALATETGESIDTLIQRIQQASALMTQVATGNAEQSQGIAQVNQAVTLLDQTTQQNAALVEESTAAAASLSDQAQRLQVAVGRFRLA</sequence>
<dbReference type="Proteomes" id="UP000294593">
    <property type="component" value="Unassembled WGS sequence"/>
</dbReference>
<evidence type="ECO:0000313" key="9">
    <source>
        <dbReference type="EMBL" id="TDP80815.1"/>
    </source>
</evidence>
<evidence type="ECO:0000256" key="1">
    <source>
        <dbReference type="ARBA" id="ARBA00004370"/>
    </source>
</evidence>
<reference evidence="9 10" key="1">
    <citation type="submission" date="2019-03" db="EMBL/GenBank/DDBJ databases">
        <title>Genomic Encyclopedia of Type Strains, Phase IV (KMG-IV): sequencing the most valuable type-strain genomes for metagenomic binning, comparative biology and taxonomic classification.</title>
        <authorList>
            <person name="Goeker M."/>
        </authorList>
    </citation>
    <scope>NUCLEOTIDE SEQUENCE [LARGE SCALE GENOMIC DNA]</scope>
    <source>
        <strain evidence="9 10">DSM 11901</strain>
    </source>
</reference>
<gene>
    <name evidence="9" type="ORF">EV672_11030</name>
</gene>
<dbReference type="OrthoDB" id="343520at2"/>
<feature type="region of interest" description="Disordered" evidence="5">
    <location>
        <begin position="419"/>
        <end position="457"/>
    </location>
</feature>
<dbReference type="InterPro" id="IPR004089">
    <property type="entry name" value="MCPsignal_dom"/>
</dbReference>
<dbReference type="InterPro" id="IPR051310">
    <property type="entry name" value="MCP_chemotaxis"/>
</dbReference>
<keyword evidence="6" id="KW-1133">Transmembrane helix</keyword>
<dbReference type="GO" id="GO:0004888">
    <property type="term" value="F:transmembrane signaling receptor activity"/>
    <property type="evidence" value="ECO:0007669"/>
    <property type="project" value="InterPro"/>
</dbReference>
<dbReference type="Pfam" id="PF00015">
    <property type="entry name" value="MCPsignal"/>
    <property type="match status" value="1"/>
</dbReference>
<keyword evidence="10" id="KW-1185">Reference proteome</keyword>
<feature type="compositionally biased region" description="Low complexity" evidence="5">
    <location>
        <begin position="448"/>
        <end position="457"/>
    </location>
</feature>
<organism evidence="9 10">
    <name type="scientific">Aquabacterium commune</name>
    <dbReference type="NCBI Taxonomy" id="70586"/>
    <lineage>
        <taxon>Bacteria</taxon>
        <taxon>Pseudomonadati</taxon>
        <taxon>Pseudomonadota</taxon>
        <taxon>Betaproteobacteria</taxon>
        <taxon>Burkholderiales</taxon>
        <taxon>Aquabacterium</taxon>
    </lineage>
</organism>
<evidence type="ECO:0000259" key="8">
    <source>
        <dbReference type="PROSITE" id="PS50885"/>
    </source>
</evidence>
<evidence type="ECO:0000256" key="6">
    <source>
        <dbReference type="SAM" id="Phobius"/>
    </source>
</evidence>
<feature type="domain" description="HAMP" evidence="8">
    <location>
        <begin position="341"/>
        <end position="393"/>
    </location>
</feature>
<dbReference type="Pfam" id="PF00672">
    <property type="entry name" value="HAMP"/>
    <property type="match status" value="1"/>
</dbReference>
<evidence type="ECO:0000313" key="10">
    <source>
        <dbReference type="Proteomes" id="UP000294593"/>
    </source>
</evidence>
<evidence type="ECO:0000256" key="5">
    <source>
        <dbReference type="SAM" id="MobiDB-lite"/>
    </source>
</evidence>
<protein>
    <submittedName>
        <fullName evidence="9">Methyl-accepting chemotaxis protein</fullName>
    </submittedName>
</protein>
<feature type="transmembrane region" description="Helical" evidence="6">
    <location>
        <begin position="12"/>
        <end position="34"/>
    </location>
</feature>
<dbReference type="InterPro" id="IPR004090">
    <property type="entry name" value="Chemotax_Me-accpt_rcpt"/>
</dbReference>
<dbReference type="PRINTS" id="PR00260">
    <property type="entry name" value="CHEMTRNSDUCR"/>
</dbReference>